<gene>
    <name evidence="11" type="ORF">B0A48_04657</name>
</gene>
<feature type="transmembrane region" description="Helical" evidence="9">
    <location>
        <begin position="178"/>
        <end position="197"/>
    </location>
</feature>
<evidence type="ECO:0000259" key="10">
    <source>
        <dbReference type="PROSITE" id="PS50850"/>
    </source>
</evidence>
<dbReference type="Gene3D" id="1.20.1250.20">
    <property type="entry name" value="MFS general substrate transporter like domains"/>
    <property type="match status" value="1"/>
</dbReference>
<dbReference type="FunFam" id="1.20.1250.20:FF:000026">
    <property type="entry name" value="MFS quinate transporter QutD"/>
    <property type="match status" value="1"/>
</dbReference>
<feature type="transmembrane region" description="Helical" evidence="9">
    <location>
        <begin position="145"/>
        <end position="166"/>
    </location>
</feature>
<dbReference type="PROSITE" id="PS50850">
    <property type="entry name" value="MFS"/>
    <property type="match status" value="1"/>
</dbReference>
<organism evidence="11 12">
    <name type="scientific">Cryoendolithus antarcticus</name>
    <dbReference type="NCBI Taxonomy" id="1507870"/>
    <lineage>
        <taxon>Eukaryota</taxon>
        <taxon>Fungi</taxon>
        <taxon>Dikarya</taxon>
        <taxon>Ascomycota</taxon>
        <taxon>Pezizomycotina</taxon>
        <taxon>Dothideomycetes</taxon>
        <taxon>Dothideomycetidae</taxon>
        <taxon>Cladosporiales</taxon>
        <taxon>Cladosporiaceae</taxon>
        <taxon>Cryoendolithus</taxon>
    </lineage>
</organism>
<dbReference type="Pfam" id="PF00083">
    <property type="entry name" value="Sugar_tr"/>
    <property type="match status" value="1"/>
</dbReference>
<comment type="similarity">
    <text evidence="2 7">Belongs to the major facilitator superfamily. Sugar transporter (TC 2.A.1.1) family.</text>
</comment>
<dbReference type="PANTHER" id="PTHR48022">
    <property type="entry name" value="PLASTIDIC GLUCOSE TRANSPORTER 4"/>
    <property type="match status" value="1"/>
</dbReference>
<evidence type="ECO:0000256" key="9">
    <source>
        <dbReference type="SAM" id="Phobius"/>
    </source>
</evidence>
<dbReference type="InParanoid" id="A0A1V8TFY7"/>
<dbReference type="InterPro" id="IPR020846">
    <property type="entry name" value="MFS_dom"/>
</dbReference>
<dbReference type="PROSITE" id="PS00217">
    <property type="entry name" value="SUGAR_TRANSPORT_2"/>
    <property type="match status" value="1"/>
</dbReference>
<dbReference type="PROSITE" id="PS00216">
    <property type="entry name" value="SUGAR_TRANSPORT_1"/>
    <property type="match status" value="2"/>
</dbReference>
<evidence type="ECO:0000256" key="2">
    <source>
        <dbReference type="ARBA" id="ARBA00010992"/>
    </source>
</evidence>
<feature type="domain" description="Major facilitator superfamily (MFS) profile" evidence="10">
    <location>
        <begin position="11"/>
        <end position="468"/>
    </location>
</feature>
<evidence type="ECO:0000256" key="5">
    <source>
        <dbReference type="ARBA" id="ARBA00022989"/>
    </source>
</evidence>
<dbReference type="GO" id="GO:0005351">
    <property type="term" value="F:carbohydrate:proton symporter activity"/>
    <property type="evidence" value="ECO:0007669"/>
    <property type="project" value="TreeGrafter"/>
</dbReference>
<feature type="transmembrane region" description="Helical" evidence="9">
    <location>
        <begin position="415"/>
        <end position="434"/>
    </location>
</feature>
<keyword evidence="3 7" id="KW-0813">Transport</keyword>
<dbReference type="InterPro" id="IPR005828">
    <property type="entry name" value="MFS_sugar_transport-like"/>
</dbReference>
<reference evidence="12" key="1">
    <citation type="submission" date="2017-03" db="EMBL/GenBank/DDBJ databases">
        <title>Genomes of endolithic fungi from Antarctica.</title>
        <authorList>
            <person name="Coleine C."/>
            <person name="Masonjones S."/>
            <person name="Stajich J.E."/>
        </authorList>
    </citation>
    <scope>NUCLEOTIDE SEQUENCE [LARGE SCALE GENOMIC DNA]</scope>
    <source>
        <strain evidence="12">CCFEE 5527</strain>
    </source>
</reference>
<feature type="transmembrane region" description="Helical" evidence="9">
    <location>
        <begin position="6"/>
        <end position="24"/>
    </location>
</feature>
<feature type="compositionally biased region" description="Basic and acidic residues" evidence="8">
    <location>
        <begin position="520"/>
        <end position="536"/>
    </location>
</feature>
<feature type="transmembrane region" description="Helical" evidence="9">
    <location>
        <begin position="87"/>
        <end position="106"/>
    </location>
</feature>
<feature type="region of interest" description="Disordered" evidence="8">
    <location>
        <begin position="503"/>
        <end position="536"/>
    </location>
</feature>
<dbReference type="SUPFAM" id="SSF103473">
    <property type="entry name" value="MFS general substrate transporter"/>
    <property type="match status" value="1"/>
</dbReference>
<dbReference type="STRING" id="1507870.A0A1V8TFY7"/>
<dbReference type="EMBL" id="NAJO01000009">
    <property type="protein sequence ID" value="OQO10299.1"/>
    <property type="molecule type" value="Genomic_DNA"/>
</dbReference>
<dbReference type="InterPro" id="IPR050360">
    <property type="entry name" value="MFS_Sugar_Transporters"/>
</dbReference>
<evidence type="ECO:0000256" key="6">
    <source>
        <dbReference type="ARBA" id="ARBA00023136"/>
    </source>
</evidence>
<keyword evidence="12" id="KW-1185">Reference proteome</keyword>
<dbReference type="AlphaFoldDB" id="A0A1V8TFY7"/>
<comment type="subcellular location">
    <subcellularLocation>
        <location evidence="1">Membrane</location>
        <topology evidence="1">Multi-pass membrane protein</topology>
    </subcellularLocation>
</comment>
<evidence type="ECO:0000256" key="7">
    <source>
        <dbReference type="RuleBase" id="RU003346"/>
    </source>
</evidence>
<dbReference type="InterPro" id="IPR036259">
    <property type="entry name" value="MFS_trans_sf"/>
</dbReference>
<dbReference type="GO" id="GO:0016020">
    <property type="term" value="C:membrane"/>
    <property type="evidence" value="ECO:0007669"/>
    <property type="project" value="UniProtKB-SubCell"/>
</dbReference>
<keyword evidence="5 9" id="KW-1133">Transmembrane helix</keyword>
<evidence type="ECO:0000256" key="3">
    <source>
        <dbReference type="ARBA" id="ARBA00022448"/>
    </source>
</evidence>
<proteinExistence type="inferred from homology"/>
<keyword evidence="6 9" id="KW-0472">Membrane</keyword>
<protein>
    <recommendedName>
        <fullName evidence="10">Major facilitator superfamily (MFS) profile domain-containing protein</fullName>
    </recommendedName>
</protein>
<dbReference type="NCBIfam" id="TIGR00879">
    <property type="entry name" value="SP"/>
    <property type="match status" value="1"/>
</dbReference>
<feature type="transmembrane region" description="Helical" evidence="9">
    <location>
        <begin position="379"/>
        <end position="403"/>
    </location>
</feature>
<accession>A0A1V8TFY7</accession>
<dbReference type="OrthoDB" id="4142200at2759"/>
<evidence type="ECO:0000256" key="4">
    <source>
        <dbReference type="ARBA" id="ARBA00022692"/>
    </source>
</evidence>
<dbReference type="InterPro" id="IPR005829">
    <property type="entry name" value="Sugar_transporter_CS"/>
</dbReference>
<dbReference type="CDD" id="cd17356">
    <property type="entry name" value="MFS_HXT"/>
    <property type="match status" value="1"/>
</dbReference>
<comment type="caution">
    <text evidence="11">The sequence shown here is derived from an EMBL/GenBank/DDBJ whole genome shotgun (WGS) entry which is preliminary data.</text>
</comment>
<sequence>MVKQYGNIYLIAGISVIGGALFGFDISSMSAIIAGKGYLCYFNQGDEPCLGPRSEVQGGITAAMAGGSWLASLCSGFLADRIGRKKAIMTAAVIWVIGSIIVSASQNIAMLIVGRVINGFSVGIASAQVPVYITELAPPAKRGRLVGMQQWAITWGILIMFFISYGCSFLEGPTAFRVPWALQMIPAIILFFGMMILPESPRWLATKNRWEECEQVLVLTLGKGDTSSPLVAHELKDIKEWLEIERQSQQVSYLELFSPRYINRTHIGLFMQIWSQLCGMNVMMYYITYVFAMAGLTGNTLLVSSSIQYVINVVMTVPALLFVDKIGRRPTLLFGSTFMMIWLFANAGLLATYGTDPGPNGVGGIKEASVEVSGAASKAVIACSYLFVASFAPTWGPVSWIYPPELYPNKIRSKAVALATSGNWAFNFALGYFVPIAFVTIKWKTYVIFGVFCLAMTIHVFFLFPETAGKRLEDVTAMFEDPHGIKYIGTPAWKTRSATFRSSRLEHEESGMQTSDDDLSPERKEKYEENETKEHV</sequence>
<dbReference type="InterPro" id="IPR003663">
    <property type="entry name" value="Sugar/inositol_transpt"/>
</dbReference>
<feature type="transmembrane region" description="Helical" evidence="9">
    <location>
        <begin position="446"/>
        <end position="464"/>
    </location>
</feature>
<feature type="transmembrane region" description="Helical" evidence="9">
    <location>
        <begin position="332"/>
        <end position="353"/>
    </location>
</feature>
<name>A0A1V8TFY7_9PEZI</name>
<evidence type="ECO:0000313" key="12">
    <source>
        <dbReference type="Proteomes" id="UP000192596"/>
    </source>
</evidence>
<dbReference type="PANTHER" id="PTHR48022:SF7">
    <property type="entry name" value="MAJOR FACILITATOR SUPERFAMILY (MFS) PROFILE DOMAIN-CONTAINING PROTEIN-RELATED"/>
    <property type="match status" value="1"/>
</dbReference>
<evidence type="ECO:0000313" key="11">
    <source>
        <dbReference type="EMBL" id="OQO10299.1"/>
    </source>
</evidence>
<dbReference type="PRINTS" id="PR00171">
    <property type="entry name" value="SUGRTRNSPORT"/>
</dbReference>
<evidence type="ECO:0000256" key="8">
    <source>
        <dbReference type="SAM" id="MobiDB-lite"/>
    </source>
</evidence>
<evidence type="ECO:0000256" key="1">
    <source>
        <dbReference type="ARBA" id="ARBA00004141"/>
    </source>
</evidence>
<keyword evidence="4 9" id="KW-0812">Transmembrane</keyword>
<dbReference type="Proteomes" id="UP000192596">
    <property type="component" value="Unassembled WGS sequence"/>
</dbReference>